<dbReference type="EMBL" id="SLWV01000037">
    <property type="protein sequence ID" value="TCO68911.1"/>
    <property type="molecule type" value="Genomic_DNA"/>
</dbReference>
<dbReference type="AlphaFoldDB" id="A0A4R2K6K8"/>
<proteinExistence type="predicted"/>
<evidence type="ECO:0000313" key="2">
    <source>
        <dbReference type="EMBL" id="TCO68911.1"/>
    </source>
</evidence>
<comment type="caution">
    <text evidence="2">The sequence shown here is derived from an EMBL/GenBank/DDBJ whole genome shotgun (WGS) entry which is preliminary data.</text>
</comment>
<reference evidence="2 3" key="1">
    <citation type="submission" date="2019-03" db="EMBL/GenBank/DDBJ databases">
        <title>Genomic Encyclopedia of Type Strains, Phase IV (KMG-IV): sequencing the most valuable type-strain genomes for metagenomic binning, comparative biology and taxonomic classification.</title>
        <authorList>
            <person name="Goeker M."/>
        </authorList>
    </citation>
    <scope>NUCLEOTIDE SEQUENCE [LARGE SCALE GENOMIC DNA]</scope>
    <source>
        <strain evidence="2 3">DSM 102940</strain>
    </source>
</reference>
<dbReference type="Proteomes" id="UP000294919">
    <property type="component" value="Unassembled WGS sequence"/>
</dbReference>
<organism evidence="2 3">
    <name type="scientific">Marinisporobacter balticus</name>
    <dbReference type="NCBI Taxonomy" id="2018667"/>
    <lineage>
        <taxon>Bacteria</taxon>
        <taxon>Bacillati</taxon>
        <taxon>Bacillota</taxon>
        <taxon>Clostridia</taxon>
        <taxon>Peptostreptococcales</taxon>
        <taxon>Thermotaleaceae</taxon>
        <taxon>Marinisporobacter</taxon>
    </lineage>
</organism>
<name>A0A4R2K6K8_9FIRM</name>
<evidence type="ECO:0000259" key="1">
    <source>
        <dbReference type="Pfam" id="PF19694"/>
    </source>
</evidence>
<dbReference type="Pfam" id="PF19694">
    <property type="entry name" value="DUF6194"/>
    <property type="match status" value="1"/>
</dbReference>
<gene>
    <name evidence="2" type="ORF">EV214_1373</name>
</gene>
<evidence type="ECO:0000313" key="3">
    <source>
        <dbReference type="Proteomes" id="UP000294919"/>
    </source>
</evidence>
<sequence>MCEHGCKYQVYAILKTQLRAQIFKELLGEIPKRPAAGDIVDMDYDFSELDKIIPHPTIEILLLVPVVHTEVNKDI</sequence>
<keyword evidence="3" id="KW-1185">Reference proteome</keyword>
<dbReference type="InterPro" id="IPR045676">
    <property type="entry name" value="DUF6194"/>
</dbReference>
<protein>
    <recommendedName>
        <fullName evidence="1">DUF6194 domain-containing protein</fullName>
    </recommendedName>
</protein>
<accession>A0A4R2K6K8</accession>
<feature type="domain" description="DUF6194" evidence="1">
    <location>
        <begin position="17"/>
        <end position="68"/>
    </location>
</feature>